<keyword evidence="3" id="KW-1185">Reference proteome</keyword>
<keyword evidence="1" id="KW-0472">Membrane</keyword>
<evidence type="ECO:0000313" key="3">
    <source>
        <dbReference type="Proteomes" id="UP000006431"/>
    </source>
</evidence>
<name>B6BN92_SULGG</name>
<reference evidence="2 3" key="1">
    <citation type="journal article" date="2012" name="Proc. Natl. Acad. Sci. U.S.A.">
        <title>Genome and physiology of a model Epsilonproteobacterium responsible for sulfide detoxification in marine oxygen depletion zones.</title>
        <authorList>
            <person name="Grote J."/>
            <person name="Schott T."/>
            <person name="Bruckner C.G."/>
            <person name="Glockner F.O."/>
            <person name="Jost G."/>
            <person name="Teeling H."/>
            <person name="Labrenz M."/>
            <person name="Jurgens K."/>
        </authorList>
    </citation>
    <scope>NUCLEOTIDE SEQUENCE [LARGE SCALE GENOMIC DNA]</scope>
    <source>
        <strain evidence="2 3">GD1</strain>
    </source>
</reference>
<accession>H1FZ78</accession>
<comment type="caution">
    <text evidence="2">The sequence shown here is derived from an EMBL/GenBank/DDBJ whole genome shotgun (WGS) entry which is preliminary data.</text>
</comment>
<accession>B6BN92</accession>
<protein>
    <submittedName>
        <fullName evidence="2">Uncharacterized protein</fullName>
    </submittedName>
</protein>
<keyword evidence="1" id="KW-0812">Transmembrane</keyword>
<feature type="transmembrane region" description="Helical" evidence="1">
    <location>
        <begin position="37"/>
        <end position="57"/>
    </location>
</feature>
<dbReference type="EMBL" id="AFRZ01000001">
    <property type="protein sequence ID" value="EHP30962.1"/>
    <property type="molecule type" value="Genomic_DNA"/>
</dbReference>
<keyword evidence="1" id="KW-1133">Transmembrane helix</keyword>
<sequence length="198" mass="21792">MSIKNNIEMVREELNSEEKFFEKAVITEKFIKKYKNLMIGAVVVLVVLVGANVAYSINKQSQITAANVALLTLSEDATNSEALLTLKSISPELYDVWVYSNAVAKKDMITMKELTNSSAIMVGDLAKYELAQDTKNAASLDAYASKQDAVYRDLALVQSAIILMSNSQIQKAHEKLSQISPQSSLNKIANALLHYGVK</sequence>
<evidence type="ECO:0000256" key="1">
    <source>
        <dbReference type="SAM" id="Phobius"/>
    </source>
</evidence>
<dbReference type="STRING" id="929558.SMGD1_2439"/>
<dbReference type="OrthoDB" id="5334020at2"/>
<dbReference type="Proteomes" id="UP000006431">
    <property type="component" value="Unassembled WGS sequence"/>
</dbReference>
<proteinExistence type="predicted"/>
<dbReference type="RefSeq" id="WP_008339748.1">
    <property type="nucleotide sequence ID" value="NZ_AFRZ01000001.1"/>
</dbReference>
<organism evidence="2 3">
    <name type="scientific">Sulfurimonas gotlandica (strain DSM 19862 / JCM 16533 / GD1)</name>
    <dbReference type="NCBI Taxonomy" id="929558"/>
    <lineage>
        <taxon>Bacteria</taxon>
        <taxon>Pseudomonadati</taxon>
        <taxon>Campylobacterota</taxon>
        <taxon>Epsilonproteobacteria</taxon>
        <taxon>Campylobacterales</taxon>
        <taxon>Sulfurimonadaceae</taxon>
        <taxon>Sulfurimonas</taxon>
    </lineage>
</organism>
<evidence type="ECO:0000313" key="2">
    <source>
        <dbReference type="EMBL" id="EHP30962.1"/>
    </source>
</evidence>
<gene>
    <name evidence="2" type="ORF">SMGD1_2439</name>
</gene>
<dbReference type="eggNOG" id="COG4649">
    <property type="taxonomic scope" value="Bacteria"/>
</dbReference>
<dbReference type="HOGENOM" id="CLU_088193_0_0_7"/>
<dbReference type="AlphaFoldDB" id="B6BN92"/>
<dbReference type="PATRIC" id="fig|929558.5.peg.2429"/>